<dbReference type="Proteomes" id="UP000607653">
    <property type="component" value="Unassembled WGS sequence"/>
</dbReference>
<gene>
    <name evidence="1" type="ORF">HUJ06_026137</name>
</gene>
<sequence length="76" mass="9279">MSRFRALWQASVNATKKALTWNVEDLVPPSEKYIFNFNSKEELKRWHLYSDSEYGVMKEKRREEERGERAEERRKI</sequence>
<evidence type="ECO:0000313" key="2">
    <source>
        <dbReference type="Proteomes" id="UP000607653"/>
    </source>
</evidence>
<accession>A0A822XY84</accession>
<proteinExistence type="predicted"/>
<protein>
    <submittedName>
        <fullName evidence="1">Uncharacterized protein</fullName>
    </submittedName>
</protein>
<evidence type="ECO:0000313" key="1">
    <source>
        <dbReference type="EMBL" id="DAD24673.1"/>
    </source>
</evidence>
<reference evidence="1 2" key="1">
    <citation type="journal article" date="2020" name="Mol. Biol. Evol.">
        <title>Distinct Expression and Methylation Patterns for Genes with Different Fates following a Single Whole-Genome Duplication in Flowering Plants.</title>
        <authorList>
            <person name="Shi T."/>
            <person name="Rahmani R.S."/>
            <person name="Gugger P.F."/>
            <person name="Wang M."/>
            <person name="Li H."/>
            <person name="Zhang Y."/>
            <person name="Li Z."/>
            <person name="Wang Q."/>
            <person name="Van de Peer Y."/>
            <person name="Marchal K."/>
            <person name="Chen J."/>
        </authorList>
    </citation>
    <scope>NUCLEOTIDE SEQUENCE [LARGE SCALE GENOMIC DNA]</scope>
    <source>
        <tissue evidence="1">Leaf</tissue>
    </source>
</reference>
<keyword evidence="2" id="KW-1185">Reference proteome</keyword>
<comment type="caution">
    <text evidence="1">The sequence shown here is derived from an EMBL/GenBank/DDBJ whole genome shotgun (WGS) entry which is preliminary data.</text>
</comment>
<dbReference type="EMBL" id="DUZY01000001">
    <property type="protein sequence ID" value="DAD24673.1"/>
    <property type="molecule type" value="Genomic_DNA"/>
</dbReference>
<dbReference type="AlphaFoldDB" id="A0A822XY84"/>
<name>A0A822XY84_NELNU</name>
<organism evidence="1 2">
    <name type="scientific">Nelumbo nucifera</name>
    <name type="common">Sacred lotus</name>
    <dbReference type="NCBI Taxonomy" id="4432"/>
    <lineage>
        <taxon>Eukaryota</taxon>
        <taxon>Viridiplantae</taxon>
        <taxon>Streptophyta</taxon>
        <taxon>Embryophyta</taxon>
        <taxon>Tracheophyta</taxon>
        <taxon>Spermatophyta</taxon>
        <taxon>Magnoliopsida</taxon>
        <taxon>Proteales</taxon>
        <taxon>Nelumbonaceae</taxon>
        <taxon>Nelumbo</taxon>
    </lineage>
</organism>